<dbReference type="GO" id="GO:0006351">
    <property type="term" value="P:DNA-templated transcription"/>
    <property type="evidence" value="ECO:0007669"/>
    <property type="project" value="InterPro"/>
</dbReference>
<organism evidence="9 10">
    <name type="scientific">Pseudopithomyces chartarum</name>
    <dbReference type="NCBI Taxonomy" id="1892770"/>
    <lineage>
        <taxon>Eukaryota</taxon>
        <taxon>Fungi</taxon>
        <taxon>Dikarya</taxon>
        <taxon>Ascomycota</taxon>
        <taxon>Pezizomycotina</taxon>
        <taxon>Dothideomycetes</taxon>
        <taxon>Pleosporomycetidae</taxon>
        <taxon>Pleosporales</taxon>
        <taxon>Massarineae</taxon>
        <taxon>Didymosphaeriaceae</taxon>
        <taxon>Pseudopithomyces</taxon>
    </lineage>
</organism>
<evidence type="ECO:0000256" key="5">
    <source>
        <dbReference type="ARBA" id="ARBA00022833"/>
    </source>
</evidence>
<dbReference type="InterPro" id="IPR051059">
    <property type="entry name" value="VerF-like"/>
</dbReference>
<dbReference type="GO" id="GO:0000785">
    <property type="term" value="C:chromatin"/>
    <property type="evidence" value="ECO:0007669"/>
    <property type="project" value="TreeGrafter"/>
</dbReference>
<dbReference type="Pfam" id="PF04082">
    <property type="entry name" value="Fungal_trans"/>
    <property type="match status" value="1"/>
</dbReference>
<reference evidence="9 10" key="1">
    <citation type="submission" date="2021-02" db="EMBL/GenBank/DDBJ databases">
        <title>Genome assembly of Pseudopithomyces chartarum.</title>
        <authorList>
            <person name="Jauregui R."/>
            <person name="Singh J."/>
            <person name="Voisey C."/>
        </authorList>
    </citation>
    <scope>NUCLEOTIDE SEQUENCE [LARGE SCALE GENOMIC DNA]</scope>
    <source>
        <strain evidence="9 10">AGR01</strain>
    </source>
</reference>
<evidence type="ECO:0000256" key="7">
    <source>
        <dbReference type="SAM" id="MobiDB-lite"/>
    </source>
</evidence>
<feature type="domain" description="Xylanolytic transcriptional activator regulatory" evidence="8">
    <location>
        <begin position="169"/>
        <end position="328"/>
    </location>
</feature>
<dbReference type="Proteomes" id="UP001280581">
    <property type="component" value="Unassembled WGS sequence"/>
</dbReference>
<keyword evidence="10" id="KW-1185">Reference proteome</keyword>
<accession>A0AAN6RDW0</accession>
<keyword evidence="3" id="KW-0677">Repeat</keyword>
<dbReference type="PANTHER" id="PTHR40626">
    <property type="entry name" value="MIP31509P"/>
    <property type="match status" value="1"/>
</dbReference>
<keyword evidence="6" id="KW-0539">Nucleus</keyword>
<evidence type="ECO:0000313" key="10">
    <source>
        <dbReference type="Proteomes" id="UP001280581"/>
    </source>
</evidence>
<dbReference type="GO" id="GO:0005634">
    <property type="term" value="C:nucleus"/>
    <property type="evidence" value="ECO:0007669"/>
    <property type="project" value="UniProtKB-SubCell"/>
</dbReference>
<evidence type="ECO:0000313" key="9">
    <source>
        <dbReference type="EMBL" id="KAK3201996.1"/>
    </source>
</evidence>
<evidence type="ECO:0000256" key="1">
    <source>
        <dbReference type="ARBA" id="ARBA00004123"/>
    </source>
</evidence>
<keyword evidence="2" id="KW-0479">Metal-binding</keyword>
<dbReference type="CDD" id="cd12148">
    <property type="entry name" value="fungal_TF_MHR"/>
    <property type="match status" value="1"/>
</dbReference>
<evidence type="ECO:0000256" key="3">
    <source>
        <dbReference type="ARBA" id="ARBA00022737"/>
    </source>
</evidence>
<proteinExistence type="predicted"/>
<name>A0AAN6RDW0_9PLEO</name>
<dbReference type="InterPro" id="IPR007219">
    <property type="entry name" value="XnlR_reg_dom"/>
</dbReference>
<feature type="compositionally biased region" description="Basic and acidic residues" evidence="7">
    <location>
        <begin position="77"/>
        <end position="91"/>
    </location>
</feature>
<dbReference type="PANTHER" id="PTHR40626:SF10">
    <property type="entry name" value="C2H2-TYPE DOMAIN-CONTAINING PROTEIN"/>
    <property type="match status" value="1"/>
</dbReference>
<evidence type="ECO:0000256" key="2">
    <source>
        <dbReference type="ARBA" id="ARBA00022723"/>
    </source>
</evidence>
<protein>
    <recommendedName>
        <fullName evidence="8">Xylanolytic transcriptional activator regulatory domain-containing protein</fullName>
    </recommendedName>
</protein>
<dbReference type="EMBL" id="WVTA01000015">
    <property type="protein sequence ID" value="KAK3201996.1"/>
    <property type="molecule type" value="Genomic_DNA"/>
</dbReference>
<evidence type="ECO:0000256" key="6">
    <source>
        <dbReference type="ARBA" id="ARBA00023242"/>
    </source>
</evidence>
<comment type="subcellular location">
    <subcellularLocation>
        <location evidence="1">Nucleus</location>
    </subcellularLocation>
</comment>
<dbReference type="GO" id="GO:0000978">
    <property type="term" value="F:RNA polymerase II cis-regulatory region sequence-specific DNA binding"/>
    <property type="evidence" value="ECO:0007669"/>
    <property type="project" value="InterPro"/>
</dbReference>
<keyword evidence="4" id="KW-0863">Zinc-finger</keyword>
<dbReference type="AlphaFoldDB" id="A0AAN6RDW0"/>
<gene>
    <name evidence="9" type="ORF">GRF29_164g1327428</name>
</gene>
<evidence type="ECO:0000256" key="4">
    <source>
        <dbReference type="ARBA" id="ARBA00022771"/>
    </source>
</evidence>
<dbReference type="GO" id="GO:0008270">
    <property type="term" value="F:zinc ion binding"/>
    <property type="evidence" value="ECO:0007669"/>
    <property type="project" value="UniProtKB-KW"/>
</dbReference>
<feature type="region of interest" description="Disordered" evidence="7">
    <location>
        <begin position="77"/>
        <end position="102"/>
    </location>
</feature>
<sequence>MLENASQTHRPDLPTPVASFQDVQGHVDPALHEQTYQDDGFEDFRDFVNFIDGVGLSAQWTPEYDIDWMRLDNYQESRRPSREPESRHSPGNEDIGTPFSTWLPSAPAEDQVQLRSHSGEDVRESRVRHGTYHVTEDHRSFLITLLSSFPSPISSFEIPSRHALTRYITAFFSGFHSHFPFIHEPTYKPSCSPLELTLAMCAAGAQYCFERRSADRLFRVAKAIVFERLRQEESHFGPQTLAFIASTNMLSPAVPMTTRRSGPWQPLDMAKTLLILVGFATWERKDLLQQAFALRGLLVQCLRDNGLKEDDSPSGIPSGARSALWDEWVQRVNSVHPIPSPIGNYILLHALLQRIHVVRELSFPATSPATISGSELHTIGRALRSWTSLWQQAPESMLDPNNESGPIPFTSSALLVVAYIRLSLDIGSHRHLESRDPALIAQGLAALPDIERNDNLLSALLYSTHALSIPVRLGIDRVARSQAFFWSVQHAISSFECAVFLGKWLCALRDEGLTRML</sequence>
<evidence type="ECO:0000259" key="8">
    <source>
        <dbReference type="Pfam" id="PF04082"/>
    </source>
</evidence>
<dbReference type="GO" id="GO:0000981">
    <property type="term" value="F:DNA-binding transcription factor activity, RNA polymerase II-specific"/>
    <property type="evidence" value="ECO:0007669"/>
    <property type="project" value="InterPro"/>
</dbReference>
<keyword evidence="5" id="KW-0862">Zinc</keyword>
<comment type="caution">
    <text evidence="9">The sequence shown here is derived from an EMBL/GenBank/DDBJ whole genome shotgun (WGS) entry which is preliminary data.</text>
</comment>